<gene>
    <name evidence="1" type="ORF">MNB_SUP05-13-637</name>
</gene>
<organism evidence="1">
    <name type="scientific">hydrothermal vent metagenome</name>
    <dbReference type="NCBI Taxonomy" id="652676"/>
    <lineage>
        <taxon>unclassified sequences</taxon>
        <taxon>metagenomes</taxon>
        <taxon>ecological metagenomes</taxon>
    </lineage>
</organism>
<proteinExistence type="predicted"/>
<dbReference type="EMBL" id="FPHU01000084">
    <property type="protein sequence ID" value="SFV80502.1"/>
    <property type="molecule type" value="Genomic_DNA"/>
</dbReference>
<protein>
    <submittedName>
        <fullName evidence="1">Uncharacterized protein</fullName>
    </submittedName>
</protein>
<name>A0A1W1DH66_9ZZZZ</name>
<reference evidence="1" key="1">
    <citation type="submission" date="2016-10" db="EMBL/GenBank/DDBJ databases">
        <authorList>
            <person name="de Groot N.N."/>
        </authorList>
    </citation>
    <scope>NUCLEOTIDE SEQUENCE</scope>
</reference>
<evidence type="ECO:0000313" key="1">
    <source>
        <dbReference type="EMBL" id="SFV80502.1"/>
    </source>
</evidence>
<sequence>MGSSLNANQKTNELDRLVNREEVLEICYWYQGEGFGDVYNSLAMNTFLKCDGDAIDDAFLELTEQGFLKPVEDSTTLAYQFTPVGKKEGGRLFNASFADLQKAQHGECAAGCCDGDDHSACGDGCTL</sequence>
<dbReference type="AlphaFoldDB" id="A0A1W1DH66"/>
<accession>A0A1W1DH66</accession>